<keyword evidence="5" id="KW-0256">Endoplasmic reticulum</keyword>
<sequence length="324" mass="35499">MIIPIAGILILIITSIYKKLTQKRKTLKGKHVFITGGSSGIGRAVAELVVVEGGHVTIVARDQAKLTRTVNFLKQLAPSAEQQITATSLDVTNYDDTQKIILESDDKLPIYMLVNCAGMSICGKIEDMSLEDTKQILDINFYGTYYPIKAIVKRMKSRREGSIIITGSQASLLGIFGFTSYSASKYALRGLAEALDMEVKVHNINVTLALPPDTDTPGFEQENLTKLEETQLICESGGLFKAQDVARKMLDDAMAGHFMSCIGFESFILTTLCSGMTRSSSICDLVLQSCLLGPLKIISAYYLSTFDKIIKRVAEKSTANKKDN</sequence>
<comment type="catalytic activity">
    <reaction evidence="12">
        <text>sphinganine + NADP(+) = 3-oxosphinganine + NADPH + H(+)</text>
        <dbReference type="Rhea" id="RHEA:22640"/>
        <dbReference type="ChEBI" id="CHEBI:15378"/>
        <dbReference type="ChEBI" id="CHEBI:57783"/>
        <dbReference type="ChEBI" id="CHEBI:57817"/>
        <dbReference type="ChEBI" id="CHEBI:58299"/>
        <dbReference type="ChEBI" id="CHEBI:58349"/>
        <dbReference type="EC" id="1.1.1.102"/>
    </reaction>
    <physiologicalReaction direction="right-to-left" evidence="12">
        <dbReference type="Rhea" id="RHEA:22642"/>
    </physiologicalReaction>
</comment>
<comment type="caution">
    <text evidence="13">The sequence shown here is derived from an EMBL/GenBank/DDBJ whole genome shotgun (WGS) entry which is preliminary data.</text>
</comment>
<name>A0AAW1NJE2_POPJA</name>
<keyword evidence="8" id="KW-0560">Oxidoreductase</keyword>
<dbReference type="PANTHER" id="PTHR43550">
    <property type="entry name" value="3-KETODIHYDROSPHINGOSINE REDUCTASE"/>
    <property type="match status" value="1"/>
</dbReference>
<comment type="pathway">
    <text evidence="2">Lipid metabolism; sphingolipid metabolism.</text>
</comment>
<evidence type="ECO:0000256" key="4">
    <source>
        <dbReference type="ARBA" id="ARBA00006484"/>
    </source>
</evidence>
<dbReference type="GO" id="GO:0005789">
    <property type="term" value="C:endoplasmic reticulum membrane"/>
    <property type="evidence" value="ECO:0007669"/>
    <property type="project" value="TreeGrafter"/>
</dbReference>
<dbReference type="InterPro" id="IPR002347">
    <property type="entry name" value="SDR_fam"/>
</dbReference>
<protein>
    <recommendedName>
        <fullName evidence="10">3-dehydrosphinganine reductase</fullName>
        <ecNumber evidence="10">1.1.1.102</ecNumber>
    </recommendedName>
</protein>
<evidence type="ECO:0000256" key="9">
    <source>
        <dbReference type="ARBA" id="ARBA00023098"/>
    </source>
</evidence>
<dbReference type="SUPFAM" id="SSF51735">
    <property type="entry name" value="NAD(P)-binding Rossmann-fold domains"/>
    <property type="match status" value="1"/>
</dbReference>
<dbReference type="Pfam" id="PF00106">
    <property type="entry name" value="adh_short"/>
    <property type="match status" value="1"/>
</dbReference>
<dbReference type="PANTHER" id="PTHR43550:SF3">
    <property type="entry name" value="3-KETODIHYDROSPHINGOSINE REDUCTASE"/>
    <property type="match status" value="1"/>
</dbReference>
<evidence type="ECO:0000313" key="13">
    <source>
        <dbReference type="EMBL" id="KAK9758481.1"/>
    </source>
</evidence>
<reference evidence="13 14" key="1">
    <citation type="journal article" date="2024" name="BMC Genomics">
        <title>De novo assembly and annotation of Popillia japonica's genome with initial clues to its potential as an invasive pest.</title>
        <authorList>
            <person name="Cucini C."/>
            <person name="Boschi S."/>
            <person name="Funari R."/>
            <person name="Cardaioli E."/>
            <person name="Iannotti N."/>
            <person name="Marturano G."/>
            <person name="Paoli F."/>
            <person name="Bruttini M."/>
            <person name="Carapelli A."/>
            <person name="Frati F."/>
            <person name="Nardi F."/>
        </authorList>
    </citation>
    <scope>NUCLEOTIDE SEQUENCE [LARGE SCALE GENOMIC DNA]</scope>
    <source>
        <strain evidence="13">DMR45628</strain>
    </source>
</reference>
<dbReference type="InterPro" id="IPR036291">
    <property type="entry name" value="NAD(P)-bd_dom_sf"/>
</dbReference>
<accession>A0AAW1NJE2</accession>
<evidence type="ECO:0000256" key="8">
    <source>
        <dbReference type="ARBA" id="ARBA00023002"/>
    </source>
</evidence>
<comment type="function">
    <text evidence="11">Catalyzes the reduction of 3'-oxosphinganine (3-ketodihydrosphingosine/KDS) to sphinganine (dihydrosphingosine/DHS), the second step of de novo sphingolipid biosynthesis.</text>
</comment>
<evidence type="ECO:0000256" key="12">
    <source>
        <dbReference type="ARBA" id="ARBA00048930"/>
    </source>
</evidence>
<evidence type="ECO:0000256" key="6">
    <source>
        <dbReference type="ARBA" id="ARBA00022857"/>
    </source>
</evidence>
<evidence type="ECO:0000256" key="5">
    <source>
        <dbReference type="ARBA" id="ARBA00022824"/>
    </source>
</evidence>
<organism evidence="13 14">
    <name type="scientific">Popillia japonica</name>
    <name type="common">Japanese beetle</name>
    <dbReference type="NCBI Taxonomy" id="7064"/>
    <lineage>
        <taxon>Eukaryota</taxon>
        <taxon>Metazoa</taxon>
        <taxon>Ecdysozoa</taxon>
        <taxon>Arthropoda</taxon>
        <taxon>Hexapoda</taxon>
        <taxon>Insecta</taxon>
        <taxon>Pterygota</taxon>
        <taxon>Neoptera</taxon>
        <taxon>Endopterygota</taxon>
        <taxon>Coleoptera</taxon>
        <taxon>Polyphaga</taxon>
        <taxon>Scarabaeiformia</taxon>
        <taxon>Scarabaeidae</taxon>
        <taxon>Rutelinae</taxon>
        <taxon>Popillia</taxon>
    </lineage>
</organism>
<keyword evidence="7" id="KW-0746">Sphingolipid metabolism</keyword>
<dbReference type="InterPro" id="IPR045022">
    <property type="entry name" value="KDSR-like"/>
</dbReference>
<dbReference type="CDD" id="cd08939">
    <property type="entry name" value="KDSR-like_SDR_c"/>
    <property type="match status" value="1"/>
</dbReference>
<dbReference type="Gene3D" id="3.40.50.720">
    <property type="entry name" value="NAD(P)-binding Rossmann-like Domain"/>
    <property type="match status" value="1"/>
</dbReference>
<dbReference type="GO" id="GO:0006666">
    <property type="term" value="P:3-keto-sphinganine metabolic process"/>
    <property type="evidence" value="ECO:0007669"/>
    <property type="project" value="InterPro"/>
</dbReference>
<dbReference type="GO" id="GO:0047560">
    <property type="term" value="F:3-dehydrosphinganine reductase activity"/>
    <property type="evidence" value="ECO:0007669"/>
    <property type="project" value="UniProtKB-EC"/>
</dbReference>
<comment type="subcellular location">
    <subcellularLocation>
        <location evidence="1">Endoplasmic reticulum</location>
    </subcellularLocation>
</comment>
<evidence type="ECO:0000256" key="1">
    <source>
        <dbReference type="ARBA" id="ARBA00004240"/>
    </source>
</evidence>
<dbReference type="Proteomes" id="UP001458880">
    <property type="component" value="Unassembled WGS sequence"/>
</dbReference>
<dbReference type="AlphaFoldDB" id="A0AAW1NJE2"/>
<comment type="similarity">
    <text evidence="4">Belongs to the short-chain dehydrogenases/reductases (SDR) family.</text>
</comment>
<evidence type="ECO:0000256" key="3">
    <source>
        <dbReference type="ARBA" id="ARBA00004991"/>
    </source>
</evidence>
<evidence type="ECO:0000256" key="10">
    <source>
        <dbReference type="ARBA" id="ARBA00026112"/>
    </source>
</evidence>
<keyword evidence="6" id="KW-0521">NADP</keyword>
<keyword evidence="14" id="KW-1185">Reference proteome</keyword>
<proteinExistence type="inferred from homology"/>
<dbReference type="GO" id="GO:0030148">
    <property type="term" value="P:sphingolipid biosynthetic process"/>
    <property type="evidence" value="ECO:0007669"/>
    <property type="project" value="InterPro"/>
</dbReference>
<evidence type="ECO:0000256" key="7">
    <source>
        <dbReference type="ARBA" id="ARBA00022919"/>
    </source>
</evidence>
<keyword evidence="9" id="KW-0443">Lipid metabolism</keyword>
<dbReference type="FunFam" id="3.40.50.720:FF:000165">
    <property type="entry name" value="3-ketodihydrosphingosine reductase"/>
    <property type="match status" value="1"/>
</dbReference>
<evidence type="ECO:0000313" key="14">
    <source>
        <dbReference type="Proteomes" id="UP001458880"/>
    </source>
</evidence>
<gene>
    <name evidence="13" type="ORF">QE152_g362</name>
</gene>
<dbReference type="EMBL" id="JASPKY010000003">
    <property type="protein sequence ID" value="KAK9758481.1"/>
    <property type="molecule type" value="Genomic_DNA"/>
</dbReference>
<dbReference type="EC" id="1.1.1.102" evidence="10"/>
<comment type="pathway">
    <text evidence="3">Sphingolipid metabolism.</text>
</comment>
<evidence type="ECO:0000256" key="11">
    <source>
        <dbReference type="ARBA" id="ARBA00044737"/>
    </source>
</evidence>
<evidence type="ECO:0000256" key="2">
    <source>
        <dbReference type="ARBA" id="ARBA00004760"/>
    </source>
</evidence>
<dbReference type="PRINTS" id="PR00081">
    <property type="entry name" value="GDHRDH"/>
</dbReference>